<dbReference type="Pfam" id="PF00990">
    <property type="entry name" value="GGDEF"/>
    <property type="match status" value="1"/>
</dbReference>
<dbReference type="AlphaFoldDB" id="A0A4S2DN11"/>
<gene>
    <name evidence="3" type="ORF">E5347_09345</name>
</gene>
<accession>A0A4S2DN11</accession>
<keyword evidence="1" id="KW-0472">Membrane</keyword>
<feature type="transmembrane region" description="Helical" evidence="1">
    <location>
        <begin position="12"/>
        <end position="32"/>
    </location>
</feature>
<feature type="domain" description="GGDEF" evidence="2">
    <location>
        <begin position="130"/>
        <end position="265"/>
    </location>
</feature>
<dbReference type="RefSeq" id="WP_136006715.1">
    <property type="nucleotide sequence ID" value="NZ_SRYR01000003.1"/>
</dbReference>
<dbReference type="InterPro" id="IPR043128">
    <property type="entry name" value="Rev_trsase/Diguanyl_cyclase"/>
</dbReference>
<evidence type="ECO:0000256" key="1">
    <source>
        <dbReference type="SAM" id="Phobius"/>
    </source>
</evidence>
<dbReference type="InterPro" id="IPR000160">
    <property type="entry name" value="GGDEF_dom"/>
</dbReference>
<dbReference type="OrthoDB" id="2157599at2"/>
<dbReference type="EMBL" id="SRYR01000003">
    <property type="protein sequence ID" value="TGY42414.1"/>
    <property type="molecule type" value="Genomic_DNA"/>
</dbReference>
<reference evidence="3 4" key="1">
    <citation type="submission" date="2019-04" db="EMBL/GenBank/DDBJ databases">
        <title>Microbes associate with the intestines of laboratory mice.</title>
        <authorList>
            <person name="Navarre W."/>
            <person name="Wong E."/>
            <person name="Huang K."/>
            <person name="Tropini C."/>
            <person name="Ng K."/>
            <person name="Yu B."/>
        </authorList>
    </citation>
    <scope>NUCLEOTIDE SEQUENCE [LARGE SCALE GENOMIC DNA]</scope>
    <source>
        <strain evidence="3 4">NM50_B9-20</strain>
    </source>
</reference>
<protein>
    <submittedName>
        <fullName evidence="3">Diguanylate cyclase</fullName>
    </submittedName>
</protein>
<sequence>MNKRNLEGFEKAYLALITLIIIQIFMIFVNIYTTQKFSIESFTVTVIELISILLSYFLGIIPAIIFSIVYIVGYVFYVVSGEGSITLVSYILMFFIPVVTIYAGNMNKTRKRVVNDLEKLNRLEKIQLRIDENTSFENEFAFKEVLSKNIHLANRYESYYFSMIMFRLEFVETLRRLLDVKEFNNLQEKIAAVVQKCIREEDYKFIVSEGRIVLITPLTSSKSIAPAVRRILEGVGQLKIKSRDGDIVNVVLKAGTLDYSEDKKEVFKDYKSVLLELQKSTEVDIYGEYSD</sequence>
<feature type="transmembrane region" description="Helical" evidence="1">
    <location>
        <begin position="83"/>
        <end position="103"/>
    </location>
</feature>
<comment type="caution">
    <text evidence="3">The sequence shown here is derived from an EMBL/GenBank/DDBJ whole genome shotgun (WGS) entry which is preliminary data.</text>
</comment>
<proteinExistence type="predicted"/>
<keyword evidence="4" id="KW-1185">Reference proteome</keyword>
<feature type="transmembrane region" description="Helical" evidence="1">
    <location>
        <begin position="53"/>
        <end position="77"/>
    </location>
</feature>
<keyword evidence="1" id="KW-1133">Transmembrane helix</keyword>
<evidence type="ECO:0000313" key="3">
    <source>
        <dbReference type="EMBL" id="TGY42414.1"/>
    </source>
</evidence>
<evidence type="ECO:0000313" key="4">
    <source>
        <dbReference type="Proteomes" id="UP000306888"/>
    </source>
</evidence>
<dbReference type="Gene3D" id="3.30.70.270">
    <property type="match status" value="1"/>
</dbReference>
<evidence type="ECO:0000259" key="2">
    <source>
        <dbReference type="Pfam" id="PF00990"/>
    </source>
</evidence>
<name>A0A4S2DN11_9CLOT</name>
<organism evidence="3 4">
    <name type="scientific">Clostridium sartagoforme</name>
    <dbReference type="NCBI Taxonomy" id="84031"/>
    <lineage>
        <taxon>Bacteria</taxon>
        <taxon>Bacillati</taxon>
        <taxon>Bacillota</taxon>
        <taxon>Clostridia</taxon>
        <taxon>Eubacteriales</taxon>
        <taxon>Clostridiaceae</taxon>
        <taxon>Clostridium</taxon>
    </lineage>
</organism>
<keyword evidence="1" id="KW-0812">Transmembrane</keyword>
<dbReference type="Proteomes" id="UP000306888">
    <property type="component" value="Unassembled WGS sequence"/>
</dbReference>